<dbReference type="Proteomes" id="UP000309673">
    <property type="component" value="Unassembled WGS sequence"/>
</dbReference>
<evidence type="ECO:0000313" key="2">
    <source>
        <dbReference type="Proteomes" id="UP000309673"/>
    </source>
</evidence>
<dbReference type="Gene3D" id="3.40.50.1000">
    <property type="entry name" value="HAD superfamily/HAD-like"/>
    <property type="match status" value="1"/>
</dbReference>
<dbReference type="CDD" id="cd07516">
    <property type="entry name" value="HAD_Pase"/>
    <property type="match status" value="1"/>
</dbReference>
<dbReference type="PANTHER" id="PTHR10000:SF8">
    <property type="entry name" value="HAD SUPERFAMILY HYDROLASE-LIKE, TYPE 3"/>
    <property type="match status" value="1"/>
</dbReference>
<organism evidence="1 2">
    <name type="scientific">Cohnella pontilimi</name>
    <dbReference type="NCBI Taxonomy" id="2564100"/>
    <lineage>
        <taxon>Bacteria</taxon>
        <taxon>Bacillati</taxon>
        <taxon>Bacillota</taxon>
        <taxon>Bacilli</taxon>
        <taxon>Bacillales</taxon>
        <taxon>Paenibacillaceae</taxon>
        <taxon>Cohnella</taxon>
    </lineage>
</organism>
<keyword evidence="2" id="KW-1185">Reference proteome</keyword>
<dbReference type="SFLD" id="SFLDS00003">
    <property type="entry name" value="Haloacid_Dehalogenase"/>
    <property type="match status" value="1"/>
</dbReference>
<dbReference type="InterPro" id="IPR000150">
    <property type="entry name" value="Cof"/>
</dbReference>
<reference evidence="1 2" key="1">
    <citation type="submission" date="2019-04" db="EMBL/GenBank/DDBJ databases">
        <title>Cohnella sp. nov., isolated from soil.</title>
        <authorList>
            <person name="Kim W."/>
        </authorList>
    </citation>
    <scope>NUCLEOTIDE SEQUENCE [LARGE SCALE GENOMIC DNA]</scope>
    <source>
        <strain evidence="1 2">CAU 1483</strain>
    </source>
</reference>
<dbReference type="GO" id="GO:0000287">
    <property type="term" value="F:magnesium ion binding"/>
    <property type="evidence" value="ECO:0007669"/>
    <property type="project" value="TreeGrafter"/>
</dbReference>
<dbReference type="Pfam" id="PF08282">
    <property type="entry name" value="Hydrolase_3"/>
    <property type="match status" value="1"/>
</dbReference>
<dbReference type="AlphaFoldDB" id="A0A4V5LS60"/>
<evidence type="ECO:0000313" key="1">
    <source>
        <dbReference type="EMBL" id="TJY41369.1"/>
    </source>
</evidence>
<dbReference type="GO" id="GO:0016791">
    <property type="term" value="F:phosphatase activity"/>
    <property type="evidence" value="ECO:0007669"/>
    <property type="project" value="TreeGrafter"/>
</dbReference>
<dbReference type="SUPFAM" id="SSF56784">
    <property type="entry name" value="HAD-like"/>
    <property type="match status" value="1"/>
</dbReference>
<name>A0A4V5LS60_9BACL</name>
<sequence length="271" mass="30236">MTFRLIALDVDGTLLDDDHQLTPRVREAVRAAASNGAEIVLCTGRGSTSALPVLEELGLPGTMITHNGASIVDSATRTVLYETEIAHEPAARYVDYLQARNIHFDINTAFDLYVHELDEFTTEMYRKWFARPILRRPEEGLPEKTVKLSMYAPKEVLDQVELDWAEWVDGLHYVRSGVNFIDVQHPQSTKGKALEKLTGLRGIPREQVLAIGNYYNDIGMLVFAGHGVAMENSPAEVKAEADEVTLSNNEDGVAVVLERLVSYKHPKYISI</sequence>
<dbReference type="OrthoDB" id="9790031at2"/>
<dbReference type="GO" id="GO:0005829">
    <property type="term" value="C:cytosol"/>
    <property type="evidence" value="ECO:0007669"/>
    <property type="project" value="TreeGrafter"/>
</dbReference>
<proteinExistence type="predicted"/>
<gene>
    <name evidence="1" type="ORF">E5161_13205</name>
</gene>
<dbReference type="PANTHER" id="PTHR10000">
    <property type="entry name" value="PHOSPHOSERINE PHOSPHATASE"/>
    <property type="match status" value="1"/>
</dbReference>
<accession>A0A4V5LS60</accession>
<dbReference type="SFLD" id="SFLDG01140">
    <property type="entry name" value="C2.B:_Phosphomannomutase_and_P"/>
    <property type="match status" value="1"/>
</dbReference>
<dbReference type="Gene3D" id="3.30.1240.10">
    <property type="match status" value="1"/>
</dbReference>
<dbReference type="NCBIfam" id="TIGR00099">
    <property type="entry name" value="Cof-subfamily"/>
    <property type="match status" value="1"/>
</dbReference>
<dbReference type="InterPro" id="IPR036412">
    <property type="entry name" value="HAD-like_sf"/>
</dbReference>
<dbReference type="InterPro" id="IPR006379">
    <property type="entry name" value="HAD-SF_hydro_IIB"/>
</dbReference>
<dbReference type="NCBIfam" id="TIGR01484">
    <property type="entry name" value="HAD-SF-IIB"/>
    <property type="match status" value="1"/>
</dbReference>
<dbReference type="InterPro" id="IPR023214">
    <property type="entry name" value="HAD_sf"/>
</dbReference>
<protein>
    <submittedName>
        <fullName evidence="1">HAD family phosphatase</fullName>
    </submittedName>
</protein>
<comment type="caution">
    <text evidence="1">The sequence shown here is derived from an EMBL/GenBank/DDBJ whole genome shotgun (WGS) entry which is preliminary data.</text>
</comment>
<dbReference type="RefSeq" id="WP_136778288.1">
    <property type="nucleotide sequence ID" value="NZ_SUPK01000006.1"/>
</dbReference>
<dbReference type="EMBL" id="SUPK01000006">
    <property type="protein sequence ID" value="TJY41369.1"/>
    <property type="molecule type" value="Genomic_DNA"/>
</dbReference>